<reference evidence="6" key="1">
    <citation type="submission" date="2022-11" db="UniProtKB">
        <authorList>
            <consortium name="WormBaseParasite"/>
        </authorList>
    </citation>
    <scope>IDENTIFICATION</scope>
</reference>
<dbReference type="Pfam" id="PF04500">
    <property type="entry name" value="FLYWCH"/>
    <property type="match status" value="1"/>
</dbReference>
<dbReference type="Proteomes" id="UP000887540">
    <property type="component" value="Unplaced"/>
</dbReference>
<keyword evidence="1" id="KW-0479">Metal-binding</keyword>
<evidence type="ECO:0000313" key="6">
    <source>
        <dbReference type="WBParaSite" id="ACRNAN_Path_91.g337.t1"/>
    </source>
</evidence>
<evidence type="ECO:0000256" key="2">
    <source>
        <dbReference type="ARBA" id="ARBA00022771"/>
    </source>
</evidence>
<dbReference type="InterPro" id="IPR007588">
    <property type="entry name" value="Znf_FLYWCH"/>
</dbReference>
<keyword evidence="3" id="KW-0862">Zinc</keyword>
<feature type="domain" description="FLYWCH-type" evidence="4">
    <location>
        <begin position="8"/>
        <end position="64"/>
    </location>
</feature>
<evidence type="ECO:0000313" key="5">
    <source>
        <dbReference type="Proteomes" id="UP000887540"/>
    </source>
</evidence>
<protein>
    <submittedName>
        <fullName evidence="6">FLYWCH-type domain-containing protein</fullName>
    </submittedName>
</protein>
<keyword evidence="5" id="KW-1185">Reference proteome</keyword>
<name>A0A914CER9_9BILA</name>
<dbReference type="GO" id="GO:0008270">
    <property type="term" value="F:zinc ion binding"/>
    <property type="evidence" value="ECO:0007669"/>
    <property type="project" value="UniProtKB-KW"/>
</dbReference>
<proteinExistence type="predicted"/>
<evidence type="ECO:0000259" key="4">
    <source>
        <dbReference type="Pfam" id="PF04500"/>
    </source>
</evidence>
<sequence>MKSTTGDSGRKAFLDGHMYLFSVKRETHDGIKYRWVCSTRNCMAAITTDSDGNILIPLKRDHFHAPPGNIIKMAESARGQMRILAKERPELSAGAVINEAKGNYPDAVVDGLPEYIKNTIIYFFIIRCL</sequence>
<dbReference type="WBParaSite" id="ACRNAN_Path_91.g337.t1">
    <property type="protein sequence ID" value="ACRNAN_Path_91.g337.t1"/>
    <property type="gene ID" value="ACRNAN_Path_91.g337"/>
</dbReference>
<keyword evidence="2" id="KW-0863">Zinc-finger</keyword>
<dbReference type="AlphaFoldDB" id="A0A914CER9"/>
<accession>A0A914CER9</accession>
<organism evidence="5 6">
    <name type="scientific">Acrobeloides nanus</name>
    <dbReference type="NCBI Taxonomy" id="290746"/>
    <lineage>
        <taxon>Eukaryota</taxon>
        <taxon>Metazoa</taxon>
        <taxon>Ecdysozoa</taxon>
        <taxon>Nematoda</taxon>
        <taxon>Chromadorea</taxon>
        <taxon>Rhabditida</taxon>
        <taxon>Tylenchina</taxon>
        <taxon>Cephalobomorpha</taxon>
        <taxon>Cephaloboidea</taxon>
        <taxon>Cephalobidae</taxon>
        <taxon>Acrobeloides</taxon>
    </lineage>
</organism>
<evidence type="ECO:0000256" key="1">
    <source>
        <dbReference type="ARBA" id="ARBA00022723"/>
    </source>
</evidence>
<dbReference type="Gene3D" id="2.20.25.240">
    <property type="match status" value="1"/>
</dbReference>
<evidence type="ECO:0000256" key="3">
    <source>
        <dbReference type="ARBA" id="ARBA00022833"/>
    </source>
</evidence>